<name>A0A0G2IE24_9EURO</name>
<accession>A0A0G2IE24</accession>
<dbReference type="AlphaFoldDB" id="A0A0G2IE24"/>
<dbReference type="GO" id="GO:0008670">
    <property type="term" value="F:2,4-dienoyl-CoA reductase (NADPH) activity"/>
    <property type="evidence" value="ECO:0007669"/>
    <property type="project" value="InterPro"/>
</dbReference>
<evidence type="ECO:0000256" key="3">
    <source>
        <dbReference type="ARBA" id="ARBA00026117"/>
    </source>
</evidence>
<dbReference type="GO" id="GO:0009062">
    <property type="term" value="P:fatty acid catabolic process"/>
    <property type="evidence" value="ECO:0007669"/>
    <property type="project" value="InterPro"/>
</dbReference>
<dbReference type="SUPFAM" id="SSF51735">
    <property type="entry name" value="NAD(P)-binding Rossmann-fold domains"/>
    <property type="match status" value="1"/>
</dbReference>
<keyword evidence="2" id="KW-0560">Oxidoreductase</keyword>
<gene>
    <name evidence="6" type="ORF">EMCG_05819</name>
</gene>
<dbReference type="GO" id="GO:0005777">
    <property type="term" value="C:peroxisome"/>
    <property type="evidence" value="ECO:0007669"/>
    <property type="project" value="TreeGrafter"/>
</dbReference>
<dbReference type="InterPro" id="IPR002347">
    <property type="entry name" value="SDR_fam"/>
</dbReference>
<dbReference type="EC" id="1.3.1.124" evidence="3"/>
<evidence type="ECO:0000256" key="2">
    <source>
        <dbReference type="ARBA" id="ARBA00023002"/>
    </source>
</evidence>
<dbReference type="Proteomes" id="UP000034164">
    <property type="component" value="Unassembled WGS sequence"/>
</dbReference>
<dbReference type="InterPro" id="IPR045017">
    <property type="entry name" value="DECR2-like"/>
</dbReference>
<evidence type="ECO:0000313" key="6">
    <source>
        <dbReference type="EMBL" id="KKZ68535.1"/>
    </source>
</evidence>
<evidence type="ECO:0000256" key="4">
    <source>
        <dbReference type="ARBA" id="ARBA00048009"/>
    </source>
</evidence>
<dbReference type="OrthoDB" id="2136131at2759"/>
<proteinExistence type="predicted"/>
<comment type="catalytic activity">
    <reaction evidence="5">
        <text>a (2E,4Z)-dienoyl-CoA + NADPH + H(+) = a 4,5-saturated-(3E)-enoyl-CoA + NADP(+)</text>
        <dbReference type="Rhea" id="RHEA:61892"/>
        <dbReference type="ChEBI" id="CHEBI:15378"/>
        <dbReference type="ChEBI" id="CHEBI:57783"/>
        <dbReference type="ChEBI" id="CHEBI:58349"/>
        <dbReference type="ChEBI" id="CHEBI:85099"/>
        <dbReference type="ChEBI" id="CHEBI:85493"/>
        <dbReference type="EC" id="1.3.1.124"/>
    </reaction>
</comment>
<keyword evidence="1" id="KW-0521">NADP</keyword>
<reference evidence="7" key="1">
    <citation type="journal article" date="2015" name="PLoS Genet.">
        <title>The dynamic genome and transcriptome of the human fungal pathogen Blastomyces and close relative Emmonsia.</title>
        <authorList>
            <person name="Munoz J.F."/>
            <person name="Gauthier G.M."/>
            <person name="Desjardins C.A."/>
            <person name="Gallo J.E."/>
            <person name="Holder J."/>
            <person name="Sullivan T.D."/>
            <person name="Marty A.J."/>
            <person name="Carmen J.C."/>
            <person name="Chen Z."/>
            <person name="Ding L."/>
            <person name="Gujja S."/>
            <person name="Magrini V."/>
            <person name="Misas E."/>
            <person name="Mitreva M."/>
            <person name="Priest M."/>
            <person name="Saif S."/>
            <person name="Whiston E.A."/>
            <person name="Young S."/>
            <person name="Zeng Q."/>
            <person name="Goldman W.E."/>
            <person name="Mardis E.R."/>
            <person name="Taylor J.W."/>
            <person name="McEwen J.G."/>
            <person name="Clay O.K."/>
            <person name="Klein B.S."/>
            <person name="Cuomo C.A."/>
        </authorList>
    </citation>
    <scope>NUCLEOTIDE SEQUENCE [LARGE SCALE GENOMIC DNA]</scope>
    <source>
        <strain evidence="7">UAMH 3008</strain>
    </source>
</reference>
<dbReference type="Gene3D" id="3.40.50.720">
    <property type="entry name" value="NAD(P)-binding Rossmann-like Domain"/>
    <property type="match status" value="1"/>
</dbReference>
<dbReference type="PANTHER" id="PTHR43296:SF2">
    <property type="entry name" value="PEROXISOMAL 2,4-DIENOYL-COA REDUCTASE [(3E)-ENOYL-COA-PRODUCING]"/>
    <property type="match status" value="1"/>
</dbReference>
<dbReference type="Pfam" id="PF13561">
    <property type="entry name" value="adh_short_C2"/>
    <property type="match status" value="1"/>
</dbReference>
<sequence>MSLPKSAYVSEVWKDGIFDNKVIFCTGGAGSICSAQVRAMVYLGANAFILGRNVEKTERVAKDIATARPGAKVIGQGGVDVRSFDSLKGAAERCVKELGAIDFVIAGAAGNFLASIDQLSVNAFKSVMDIDVLGSYNTLKATIPYLIESAAKHKSDGVTPSPTGTGGRIIFVSATIHYTGIPLQTHVAVAKAGVDSLSNNVAIEYGPRGVNSNILSPGPIGGTEGMQRLSRAGDVKSRVSVIPSGRWGTIKEIADATVYLFSDAGNYVNGANLVVDGAAWRFQNQVNKAGFKYPDFLLSGDEVTGVAGSKKSQSKI</sequence>
<comment type="catalytic activity">
    <reaction evidence="4">
        <text>a (2E,4E)-dienoyl-CoA + NADPH + H(+) = a 4,5-saturated-(3E)-enoyl-CoA + NADP(+)</text>
        <dbReference type="Rhea" id="RHEA:45912"/>
        <dbReference type="ChEBI" id="CHEBI:15378"/>
        <dbReference type="ChEBI" id="CHEBI:57783"/>
        <dbReference type="ChEBI" id="CHEBI:58349"/>
        <dbReference type="ChEBI" id="CHEBI:85101"/>
        <dbReference type="ChEBI" id="CHEBI:85493"/>
        <dbReference type="EC" id="1.3.1.124"/>
    </reaction>
</comment>
<evidence type="ECO:0000256" key="5">
    <source>
        <dbReference type="ARBA" id="ARBA00048340"/>
    </source>
</evidence>
<protein>
    <recommendedName>
        <fullName evidence="3">2,4-dienoyl-CoA reductase [(3E)-enoyl-CoA-producing]</fullName>
        <ecNumber evidence="3">1.3.1.124</ecNumber>
    </recommendedName>
</protein>
<dbReference type="VEuPathDB" id="FungiDB:EMCG_05819"/>
<dbReference type="InterPro" id="IPR036291">
    <property type="entry name" value="NAD(P)-bd_dom_sf"/>
</dbReference>
<dbReference type="PRINTS" id="PR00081">
    <property type="entry name" value="GDHRDH"/>
</dbReference>
<dbReference type="EMBL" id="LCZI01000096">
    <property type="protein sequence ID" value="KKZ68535.1"/>
    <property type="molecule type" value="Genomic_DNA"/>
</dbReference>
<evidence type="ECO:0000313" key="7">
    <source>
        <dbReference type="Proteomes" id="UP000034164"/>
    </source>
</evidence>
<comment type="caution">
    <text evidence="6">The sequence shown here is derived from an EMBL/GenBank/DDBJ whole genome shotgun (WGS) entry which is preliminary data.</text>
</comment>
<organism evidence="6 7">
    <name type="scientific">[Emmonsia] crescens</name>
    <dbReference type="NCBI Taxonomy" id="73230"/>
    <lineage>
        <taxon>Eukaryota</taxon>
        <taxon>Fungi</taxon>
        <taxon>Dikarya</taxon>
        <taxon>Ascomycota</taxon>
        <taxon>Pezizomycotina</taxon>
        <taxon>Eurotiomycetes</taxon>
        <taxon>Eurotiomycetidae</taxon>
        <taxon>Onygenales</taxon>
        <taxon>Ajellomycetaceae</taxon>
        <taxon>Emergomyces</taxon>
    </lineage>
</organism>
<dbReference type="PANTHER" id="PTHR43296">
    <property type="entry name" value="PEROXISOMAL 2,4-DIENOYL-COA REDUCTASE"/>
    <property type="match status" value="1"/>
</dbReference>
<evidence type="ECO:0000256" key="1">
    <source>
        <dbReference type="ARBA" id="ARBA00022857"/>
    </source>
</evidence>